<dbReference type="InterPro" id="IPR052929">
    <property type="entry name" value="RNase_H-like_EbsB-rel"/>
</dbReference>
<dbReference type="InterPro" id="IPR002156">
    <property type="entry name" value="RNaseH_domain"/>
</dbReference>
<dbReference type="InterPro" id="IPR044730">
    <property type="entry name" value="RNase_H-like_dom_plant"/>
</dbReference>
<comment type="caution">
    <text evidence="2">The sequence shown here is derived from an EMBL/GenBank/DDBJ whole genome shotgun (WGS) entry which is preliminary data.</text>
</comment>
<dbReference type="Pfam" id="PF13456">
    <property type="entry name" value="RVT_3"/>
    <property type="match status" value="1"/>
</dbReference>
<dbReference type="GO" id="GO:0003676">
    <property type="term" value="F:nucleic acid binding"/>
    <property type="evidence" value="ECO:0007669"/>
    <property type="project" value="InterPro"/>
</dbReference>
<evidence type="ECO:0000313" key="3">
    <source>
        <dbReference type="Proteomes" id="UP000701853"/>
    </source>
</evidence>
<dbReference type="AlphaFoldDB" id="A0A8J6CR82"/>
<proteinExistence type="predicted"/>
<dbReference type="PANTHER" id="PTHR47074:SF11">
    <property type="entry name" value="REVERSE TRANSCRIPTASE-LIKE PROTEIN"/>
    <property type="match status" value="1"/>
</dbReference>
<protein>
    <recommendedName>
        <fullName evidence="1">RNase H type-1 domain-containing protein</fullName>
    </recommendedName>
</protein>
<dbReference type="EMBL" id="JAHUZN010000009">
    <property type="protein sequence ID" value="KAG8484432.1"/>
    <property type="molecule type" value="Genomic_DNA"/>
</dbReference>
<keyword evidence="3" id="KW-1185">Reference proteome</keyword>
<dbReference type="GO" id="GO:0004523">
    <property type="term" value="F:RNA-DNA hybrid ribonuclease activity"/>
    <property type="evidence" value="ECO:0007669"/>
    <property type="project" value="InterPro"/>
</dbReference>
<sequence length="398" mass="44430">MHSPKHVQLPQHSFFANKQNSYLGMQFASGFPLTSKMLAKAVVELESTRRATASLRAAVAIGGRVVARTTAIVTKTNPNFFHDSIFNCINGVALYRNAQNILHVQLPQHSFSANKQNLYFGTHSASGFPLTWKMLTKVVVELESVRRVTASLRAAVAIGGMVAVRSTAIVTMTTLNFFQDSIFNFVCKLMEKLYKWRYKPVDEKIWHFWRRGLEGCKGAVDTYRQAINGWPEEGCWKCNTDVATGHMNSGWGFGVIVRNERGEYITGIFGRIEPVEQPMLAEAHAIKEVLSWLKDCGFDNVIVETEYHALVSREPDNLEFGVVVGLSLTSKILAKVVVELKSAGRVISSLRAALTVGGMVAARTTAIIAKTKVNFFQNSILNFECKLIETLYKWRCII</sequence>
<feature type="domain" description="RNase H type-1" evidence="1">
    <location>
        <begin position="239"/>
        <end position="311"/>
    </location>
</feature>
<organism evidence="2 3">
    <name type="scientific">Gossypium anomalum</name>
    <dbReference type="NCBI Taxonomy" id="47600"/>
    <lineage>
        <taxon>Eukaryota</taxon>
        <taxon>Viridiplantae</taxon>
        <taxon>Streptophyta</taxon>
        <taxon>Embryophyta</taxon>
        <taxon>Tracheophyta</taxon>
        <taxon>Spermatophyta</taxon>
        <taxon>Magnoliopsida</taxon>
        <taxon>eudicotyledons</taxon>
        <taxon>Gunneridae</taxon>
        <taxon>Pentapetalae</taxon>
        <taxon>rosids</taxon>
        <taxon>malvids</taxon>
        <taxon>Malvales</taxon>
        <taxon>Malvaceae</taxon>
        <taxon>Malvoideae</taxon>
        <taxon>Gossypium</taxon>
    </lineage>
</organism>
<evidence type="ECO:0000313" key="2">
    <source>
        <dbReference type="EMBL" id="KAG8484432.1"/>
    </source>
</evidence>
<name>A0A8J6CR82_9ROSI</name>
<dbReference type="PANTHER" id="PTHR47074">
    <property type="entry name" value="BNAC02G40300D PROTEIN"/>
    <property type="match status" value="1"/>
</dbReference>
<dbReference type="OrthoDB" id="982691at2759"/>
<dbReference type="CDD" id="cd06222">
    <property type="entry name" value="RNase_H_like"/>
    <property type="match status" value="1"/>
</dbReference>
<evidence type="ECO:0000259" key="1">
    <source>
        <dbReference type="Pfam" id="PF13456"/>
    </source>
</evidence>
<reference evidence="2 3" key="1">
    <citation type="journal article" date="2021" name="bioRxiv">
        <title>The Gossypium anomalum genome as a resource for cotton improvement and evolutionary analysis of hybrid incompatibility.</title>
        <authorList>
            <person name="Grover C.E."/>
            <person name="Yuan D."/>
            <person name="Arick M.A."/>
            <person name="Miller E.R."/>
            <person name="Hu G."/>
            <person name="Peterson D.G."/>
            <person name="Wendel J.F."/>
            <person name="Udall J.A."/>
        </authorList>
    </citation>
    <scope>NUCLEOTIDE SEQUENCE [LARGE SCALE GENOMIC DNA]</scope>
    <source>
        <strain evidence="2">JFW-Udall</strain>
        <tissue evidence="2">Leaf</tissue>
    </source>
</reference>
<dbReference type="Proteomes" id="UP000701853">
    <property type="component" value="Chromosome 9"/>
</dbReference>
<gene>
    <name evidence="2" type="ORF">CXB51_022881</name>
</gene>
<accession>A0A8J6CR82</accession>